<feature type="region of interest" description="Disordered" evidence="1">
    <location>
        <begin position="168"/>
        <end position="194"/>
    </location>
</feature>
<dbReference type="PANTHER" id="PTHR33223">
    <property type="entry name" value="CCHC-TYPE DOMAIN-CONTAINING PROTEIN"/>
    <property type="match status" value="1"/>
</dbReference>
<keyword evidence="4" id="KW-1185">Reference proteome</keyword>
<gene>
    <name evidence="3" type="ORF">CR513_24917</name>
</gene>
<organism evidence="3 4">
    <name type="scientific">Mucuna pruriens</name>
    <name type="common">Velvet bean</name>
    <name type="synonym">Dolichos pruriens</name>
    <dbReference type="NCBI Taxonomy" id="157652"/>
    <lineage>
        <taxon>Eukaryota</taxon>
        <taxon>Viridiplantae</taxon>
        <taxon>Streptophyta</taxon>
        <taxon>Embryophyta</taxon>
        <taxon>Tracheophyta</taxon>
        <taxon>Spermatophyta</taxon>
        <taxon>Magnoliopsida</taxon>
        <taxon>eudicotyledons</taxon>
        <taxon>Gunneridae</taxon>
        <taxon>Pentapetalae</taxon>
        <taxon>rosids</taxon>
        <taxon>fabids</taxon>
        <taxon>Fabales</taxon>
        <taxon>Fabaceae</taxon>
        <taxon>Papilionoideae</taxon>
        <taxon>50 kb inversion clade</taxon>
        <taxon>NPAAA clade</taxon>
        <taxon>indigoferoid/millettioid clade</taxon>
        <taxon>Phaseoleae</taxon>
        <taxon>Mucuna</taxon>
    </lineage>
</organism>
<dbReference type="InterPro" id="IPR005162">
    <property type="entry name" value="Retrotrans_gag_dom"/>
</dbReference>
<feature type="non-terminal residue" evidence="3">
    <location>
        <position position="1"/>
    </location>
</feature>
<evidence type="ECO:0000259" key="2">
    <source>
        <dbReference type="Pfam" id="PF03732"/>
    </source>
</evidence>
<evidence type="ECO:0000313" key="4">
    <source>
        <dbReference type="Proteomes" id="UP000257109"/>
    </source>
</evidence>
<dbReference type="EMBL" id="QJKJ01004747">
    <property type="protein sequence ID" value="RDX92890.1"/>
    <property type="molecule type" value="Genomic_DNA"/>
</dbReference>
<protein>
    <recommendedName>
        <fullName evidence="2">Retrotransposon gag domain-containing protein</fullName>
    </recommendedName>
</protein>
<proteinExistence type="predicted"/>
<dbReference type="OrthoDB" id="686606at2759"/>
<dbReference type="Pfam" id="PF03732">
    <property type="entry name" value="Retrotrans_gag"/>
    <property type="match status" value="1"/>
</dbReference>
<comment type="caution">
    <text evidence="3">The sequence shown here is derived from an EMBL/GenBank/DDBJ whole genome shotgun (WGS) entry which is preliminary data.</text>
</comment>
<accession>A0A371GQT7</accession>
<feature type="domain" description="Retrotransposon gag" evidence="2">
    <location>
        <begin position="75"/>
        <end position="134"/>
    </location>
</feature>
<evidence type="ECO:0000313" key="3">
    <source>
        <dbReference type="EMBL" id="RDX92890.1"/>
    </source>
</evidence>
<dbReference type="AlphaFoldDB" id="A0A371GQT7"/>
<reference evidence="3" key="1">
    <citation type="submission" date="2018-05" db="EMBL/GenBank/DDBJ databases">
        <title>Draft genome of Mucuna pruriens seed.</title>
        <authorList>
            <person name="Nnadi N.E."/>
            <person name="Vos R."/>
            <person name="Hasami M.H."/>
            <person name="Devisetty U.K."/>
            <person name="Aguiy J.C."/>
        </authorList>
    </citation>
    <scope>NUCLEOTIDE SEQUENCE [LARGE SCALE GENOMIC DNA]</scope>
    <source>
        <strain evidence="3">JCA_2017</strain>
    </source>
</reference>
<evidence type="ECO:0000256" key="1">
    <source>
        <dbReference type="SAM" id="MobiDB-lite"/>
    </source>
</evidence>
<dbReference type="PANTHER" id="PTHR33223:SF8">
    <property type="entry name" value="OS04G0172440 PROTEIN"/>
    <property type="match status" value="1"/>
</dbReference>
<sequence length="270" mass="30949">MLQLFKERLRVIKGSDYSDFNVVDMCLIIGVVILPKFKLLEFDKYKGNTYPKNHLTMYCRKMASHARDDKLLIHFFQESIIGATLKWYISLESGRIHTWRDLAEAFLKQYKYNVDMASDCTQLQNMEKKENETFNGMIGNVSSNFSYLVIIGERVEMGVRSGKIARGITTTNTNKPPILTNKGKKEETNATSASPNHYIQPQFAYHPQIETTSHIPYQQPYQPRMSFQPLLLQVSPSSTTQTNSPRIQNLTQTMLKGGETTQQEHSPQSP</sequence>
<name>A0A371GQT7_MUCPR</name>
<dbReference type="Proteomes" id="UP000257109">
    <property type="component" value="Unassembled WGS sequence"/>
</dbReference>